<gene>
    <name evidence="5" type="ORF">KDI_07180</name>
</gene>
<reference evidence="5 6" key="1">
    <citation type="submission" date="2019-01" db="EMBL/GenBank/DDBJ databases">
        <title>Draft genome sequence of Dictyobacter sp. Uno17.</title>
        <authorList>
            <person name="Wang C.M."/>
            <person name="Zheng Y."/>
            <person name="Sakai Y."/>
            <person name="Abe K."/>
            <person name="Yokota A."/>
            <person name="Yabe S."/>
        </authorList>
    </citation>
    <scope>NUCLEOTIDE SEQUENCE [LARGE SCALE GENOMIC DNA]</scope>
    <source>
        <strain evidence="5 6">Uno17</strain>
    </source>
</reference>
<dbReference type="AlphaFoldDB" id="A0A5A5T8C5"/>
<proteinExistence type="inferred from homology"/>
<dbReference type="InterPro" id="IPR029045">
    <property type="entry name" value="ClpP/crotonase-like_dom_sf"/>
</dbReference>
<dbReference type="CDD" id="cd06558">
    <property type="entry name" value="crotonase-like"/>
    <property type="match status" value="1"/>
</dbReference>
<evidence type="ECO:0000256" key="2">
    <source>
        <dbReference type="RuleBase" id="RU003707"/>
    </source>
</evidence>
<dbReference type="InterPro" id="IPR018376">
    <property type="entry name" value="Enoyl-CoA_hyd/isom_CS"/>
</dbReference>
<evidence type="ECO:0000256" key="1">
    <source>
        <dbReference type="ARBA" id="ARBA00005254"/>
    </source>
</evidence>
<dbReference type="InterPro" id="IPR001031">
    <property type="entry name" value="Thioesterase"/>
</dbReference>
<dbReference type="Gene3D" id="3.40.50.1820">
    <property type="entry name" value="alpha/beta hydrolase"/>
    <property type="match status" value="1"/>
</dbReference>
<dbReference type="PROSITE" id="PS00166">
    <property type="entry name" value="ENOYL_COA_HYDRATASE"/>
    <property type="match status" value="1"/>
</dbReference>
<organism evidence="5 6">
    <name type="scientific">Dictyobacter arantiisoli</name>
    <dbReference type="NCBI Taxonomy" id="2014874"/>
    <lineage>
        <taxon>Bacteria</taxon>
        <taxon>Bacillati</taxon>
        <taxon>Chloroflexota</taxon>
        <taxon>Ktedonobacteria</taxon>
        <taxon>Ktedonobacterales</taxon>
        <taxon>Dictyobacteraceae</taxon>
        <taxon>Dictyobacter</taxon>
    </lineage>
</organism>
<evidence type="ECO:0000313" key="6">
    <source>
        <dbReference type="Proteomes" id="UP000322530"/>
    </source>
</evidence>
<dbReference type="InterPro" id="IPR029058">
    <property type="entry name" value="AB_hydrolase_fold"/>
</dbReference>
<sequence length="674" mass="75085">MDSKEIFHALQSGTMSSEDAEQALLTLLNTTPTPSAKEHSSETSKTQQLASELSELGTVENRDHPLANFIDSLQARPVVDLVDFTPEIVQVTMNDRANKNTFSVDLIIGLMQAFQTIRASSTYKVVILTGYERYFSCGGNQDGLQALQEGKVKMTDINLHSLLLDCEIPVIAALQGHAIGGGWCFGLFSDFVVMSKESTYTCNHMRYGFTPGDGATFIFPLKFGSVLAQEILFTGKVYRGAELQAKGAPIPIVPGKEVLSYAQQLARDLAEVPRLSLTLLKAHMIETIKAQLPSVLEKEWKMQEQTFVNNAAVMQRIQATFEQSPMQKNGRIQHTPAEQPPSATSAAPRLLNGEQSSVPKVSTTNLETPITERYPELIALNHRTQGRPIIWLHGDGGGVEGYHSIAQQISRPFYGIQARGRQTDHAPLEGIAAMAAYYIHIIQMLQPMGPYDVGGYALGGLLAYEITRQLQVAGQQVSTLVMLDTLDPGSQRQIVISPRTKIVQAINLALLNRLRQEPEKLFQKLIRPQEISEQNTEQELLVQGIRLGRTRGLSLTKTEDELYTIFQKNLQIQEAFAAEQFIIQPLPDPQSVTCCYFRNAGELFYGDFQPFLTDVSDHISIDHVHYWQEWSQHFTHFQLLDVAASNHITLLFEPTVIHTITTFCAQLYGNDNKP</sequence>
<dbReference type="Gene3D" id="3.90.226.10">
    <property type="entry name" value="2-enoyl-CoA Hydratase, Chain A, domain 1"/>
    <property type="match status" value="1"/>
</dbReference>
<dbReference type="SUPFAM" id="SSF53474">
    <property type="entry name" value="alpha/beta-Hydrolases"/>
    <property type="match status" value="1"/>
</dbReference>
<feature type="region of interest" description="Disordered" evidence="3">
    <location>
        <begin position="324"/>
        <end position="363"/>
    </location>
</feature>
<dbReference type="Pfam" id="PF00975">
    <property type="entry name" value="Thioesterase"/>
    <property type="match status" value="1"/>
</dbReference>
<dbReference type="PANTHER" id="PTHR11941">
    <property type="entry name" value="ENOYL-COA HYDRATASE-RELATED"/>
    <property type="match status" value="1"/>
</dbReference>
<dbReference type="PANTHER" id="PTHR11941:SF133">
    <property type="entry name" value="1,2-EPOXYPHENYLACETYL-COA ISOMERASE"/>
    <property type="match status" value="1"/>
</dbReference>
<evidence type="ECO:0000259" key="4">
    <source>
        <dbReference type="Pfam" id="PF00975"/>
    </source>
</evidence>
<dbReference type="Pfam" id="PF00378">
    <property type="entry name" value="ECH_1"/>
    <property type="match status" value="1"/>
</dbReference>
<dbReference type="Proteomes" id="UP000322530">
    <property type="component" value="Unassembled WGS sequence"/>
</dbReference>
<dbReference type="GO" id="GO:0003824">
    <property type="term" value="F:catalytic activity"/>
    <property type="evidence" value="ECO:0007669"/>
    <property type="project" value="InterPro"/>
</dbReference>
<evidence type="ECO:0000313" key="5">
    <source>
        <dbReference type="EMBL" id="GCF07154.1"/>
    </source>
</evidence>
<comment type="caution">
    <text evidence="5">The sequence shown here is derived from an EMBL/GenBank/DDBJ whole genome shotgun (WGS) entry which is preliminary data.</text>
</comment>
<accession>A0A5A5T8C5</accession>
<dbReference type="GO" id="GO:0006635">
    <property type="term" value="P:fatty acid beta-oxidation"/>
    <property type="evidence" value="ECO:0007669"/>
    <property type="project" value="TreeGrafter"/>
</dbReference>
<keyword evidence="6" id="KW-1185">Reference proteome</keyword>
<protein>
    <recommendedName>
        <fullName evidence="4">Thioesterase domain-containing protein</fullName>
    </recommendedName>
</protein>
<comment type="similarity">
    <text evidence="1 2">Belongs to the enoyl-CoA hydratase/isomerase family.</text>
</comment>
<dbReference type="Gene3D" id="6.20.390.20">
    <property type="match status" value="1"/>
</dbReference>
<evidence type="ECO:0000256" key="3">
    <source>
        <dbReference type="SAM" id="MobiDB-lite"/>
    </source>
</evidence>
<dbReference type="EMBL" id="BIXY01000006">
    <property type="protein sequence ID" value="GCF07154.1"/>
    <property type="molecule type" value="Genomic_DNA"/>
</dbReference>
<feature type="compositionally biased region" description="Polar residues" evidence="3">
    <location>
        <begin position="353"/>
        <end position="363"/>
    </location>
</feature>
<dbReference type="InterPro" id="IPR001753">
    <property type="entry name" value="Enoyl-CoA_hydra/iso"/>
</dbReference>
<dbReference type="RefSeq" id="WP_172631837.1">
    <property type="nucleotide sequence ID" value="NZ_BIXY01000006.1"/>
</dbReference>
<dbReference type="NCBIfam" id="NF005496">
    <property type="entry name" value="PRK07110.1"/>
    <property type="match status" value="1"/>
</dbReference>
<name>A0A5A5T8C5_9CHLR</name>
<dbReference type="SUPFAM" id="SSF52096">
    <property type="entry name" value="ClpP/crotonase"/>
    <property type="match status" value="1"/>
</dbReference>
<feature type="domain" description="Thioesterase" evidence="4">
    <location>
        <begin position="387"/>
        <end position="660"/>
    </location>
</feature>
<feature type="region of interest" description="Disordered" evidence="3">
    <location>
        <begin position="31"/>
        <end position="52"/>
    </location>
</feature>